<evidence type="ECO:0000313" key="3">
    <source>
        <dbReference type="EMBL" id="ANX03583.1"/>
    </source>
</evidence>
<feature type="coiled-coil region" evidence="1">
    <location>
        <begin position="41"/>
        <end position="68"/>
    </location>
</feature>
<dbReference type="InParanoid" id="A0A1B1YSG3"/>
<dbReference type="GO" id="GO:0043107">
    <property type="term" value="P:type IV pilus-dependent motility"/>
    <property type="evidence" value="ECO:0007669"/>
    <property type="project" value="TreeGrafter"/>
</dbReference>
<dbReference type="InterPro" id="IPR007813">
    <property type="entry name" value="PilN"/>
</dbReference>
<sequence>MLGAGAVAAVVMVVVWQLIAMAVVGRQEDRNNILRGEIALLDIKIREIKDLQAQKAKLQARMDVIQELQVKRPMSVRLFDALARSTPEGAFLTSFVQRDSTLSLQGWAQSNARVSTYMHQLDDSEDFDPSTLLVARAGEHRSMHASQFELRVPQHVAKDEPAQ</sequence>
<evidence type="ECO:0000256" key="1">
    <source>
        <dbReference type="SAM" id="Coils"/>
    </source>
</evidence>
<dbReference type="PANTHER" id="PTHR40278:SF2">
    <property type="entry name" value="TYPE IV PILUS INNER MEMBRANE COMPONENT PILN"/>
    <property type="match status" value="1"/>
</dbReference>
<dbReference type="EMBL" id="CP014671">
    <property type="protein sequence ID" value="ANX03583.1"/>
    <property type="molecule type" value="Genomic_DNA"/>
</dbReference>
<gene>
    <name evidence="3" type="ORF">PG2T_04820</name>
</gene>
<proteinExistence type="predicted"/>
<dbReference type="Pfam" id="PF05137">
    <property type="entry name" value="PilN"/>
    <property type="match status" value="1"/>
</dbReference>
<dbReference type="KEGG" id="gbi:PG2T_04820"/>
<dbReference type="AlphaFoldDB" id="A0A1B1YSG3"/>
<dbReference type="InterPro" id="IPR052534">
    <property type="entry name" value="Extracell_DNA_Util/SecSys_Comp"/>
</dbReference>
<reference evidence="4" key="1">
    <citation type="submission" date="2016-03" db="EMBL/GenBank/DDBJ databases">
        <title>Complete genome sequence of Solimmundus cernigliae, representing a novel lineage of polycyclic aromatic hydrocarbon degraders within the Gammaproteobacteria.</title>
        <authorList>
            <person name="Singleton D.R."/>
            <person name="Dickey A.N."/>
            <person name="Scholl E.H."/>
            <person name="Wright F.A."/>
            <person name="Aitken M.D."/>
        </authorList>
    </citation>
    <scope>NUCLEOTIDE SEQUENCE [LARGE SCALE GENOMIC DNA]</scope>
    <source>
        <strain evidence="4">TR3.2</strain>
    </source>
</reference>
<keyword evidence="2" id="KW-1133">Transmembrane helix</keyword>
<keyword evidence="2" id="KW-0472">Membrane</keyword>
<dbReference type="PANTHER" id="PTHR40278">
    <property type="entry name" value="DNA UTILIZATION PROTEIN HOFN"/>
    <property type="match status" value="1"/>
</dbReference>
<dbReference type="Proteomes" id="UP000092952">
    <property type="component" value="Chromosome"/>
</dbReference>
<accession>A0A1B1YSG3</accession>
<name>A0A1B1YSG3_9GAMM</name>
<protein>
    <recommendedName>
        <fullName evidence="5">Pilus assembly protein PilN</fullName>
    </recommendedName>
</protein>
<keyword evidence="2" id="KW-0812">Transmembrane</keyword>
<keyword evidence="4" id="KW-1185">Reference proteome</keyword>
<dbReference type="STRING" id="1810504.PG2T_04820"/>
<feature type="transmembrane region" description="Helical" evidence="2">
    <location>
        <begin position="6"/>
        <end position="25"/>
    </location>
</feature>
<dbReference type="GO" id="GO:0043683">
    <property type="term" value="P:type IV pilus assembly"/>
    <property type="evidence" value="ECO:0007669"/>
    <property type="project" value="TreeGrafter"/>
</dbReference>
<evidence type="ECO:0000256" key="2">
    <source>
        <dbReference type="SAM" id="Phobius"/>
    </source>
</evidence>
<keyword evidence="1" id="KW-0175">Coiled coil</keyword>
<evidence type="ECO:0000313" key="4">
    <source>
        <dbReference type="Proteomes" id="UP000092952"/>
    </source>
</evidence>
<evidence type="ECO:0008006" key="5">
    <source>
        <dbReference type="Google" id="ProtNLM"/>
    </source>
</evidence>
<organism evidence="3 4">
    <name type="scientific">Immundisolibacter cernigliae</name>
    <dbReference type="NCBI Taxonomy" id="1810504"/>
    <lineage>
        <taxon>Bacteria</taxon>
        <taxon>Pseudomonadati</taxon>
        <taxon>Pseudomonadota</taxon>
        <taxon>Gammaproteobacteria</taxon>
        <taxon>Immundisolibacterales</taxon>
        <taxon>Immundisolibacteraceae</taxon>
        <taxon>Immundisolibacter</taxon>
    </lineage>
</organism>